<organism evidence="1 2">
    <name type="scientific">Bauhinia variegata</name>
    <name type="common">Purple orchid tree</name>
    <name type="synonym">Phanera variegata</name>
    <dbReference type="NCBI Taxonomy" id="167791"/>
    <lineage>
        <taxon>Eukaryota</taxon>
        <taxon>Viridiplantae</taxon>
        <taxon>Streptophyta</taxon>
        <taxon>Embryophyta</taxon>
        <taxon>Tracheophyta</taxon>
        <taxon>Spermatophyta</taxon>
        <taxon>Magnoliopsida</taxon>
        <taxon>eudicotyledons</taxon>
        <taxon>Gunneridae</taxon>
        <taxon>Pentapetalae</taxon>
        <taxon>rosids</taxon>
        <taxon>fabids</taxon>
        <taxon>Fabales</taxon>
        <taxon>Fabaceae</taxon>
        <taxon>Cercidoideae</taxon>
        <taxon>Cercideae</taxon>
        <taxon>Bauhiniinae</taxon>
        <taxon>Bauhinia</taxon>
    </lineage>
</organism>
<protein>
    <submittedName>
        <fullName evidence="1">Uncharacterized protein</fullName>
    </submittedName>
</protein>
<keyword evidence="2" id="KW-1185">Reference proteome</keyword>
<evidence type="ECO:0000313" key="2">
    <source>
        <dbReference type="Proteomes" id="UP000828941"/>
    </source>
</evidence>
<dbReference type="EMBL" id="CM039439">
    <property type="protein sequence ID" value="KAI4297294.1"/>
    <property type="molecule type" value="Genomic_DNA"/>
</dbReference>
<evidence type="ECO:0000313" key="1">
    <source>
        <dbReference type="EMBL" id="KAI4297294.1"/>
    </source>
</evidence>
<comment type="caution">
    <text evidence="1">The sequence shown here is derived from an EMBL/GenBank/DDBJ whole genome shotgun (WGS) entry which is preliminary data.</text>
</comment>
<dbReference type="Proteomes" id="UP000828941">
    <property type="component" value="Chromosome 14"/>
</dbReference>
<sequence>MRLQISNTEKKKKKKKNSLLVREQSREAAEEAKNYCRVSFADLIAELQISDYKDIAAINTLEVVMNFKMLGQV</sequence>
<name>A0ACB9KJE1_BAUVA</name>
<proteinExistence type="predicted"/>
<reference evidence="1 2" key="1">
    <citation type="journal article" date="2022" name="DNA Res.">
        <title>Chromosomal-level genome assembly of the orchid tree Bauhinia variegata (Leguminosae; Cercidoideae) supports the allotetraploid origin hypothesis of Bauhinia.</title>
        <authorList>
            <person name="Zhong Y."/>
            <person name="Chen Y."/>
            <person name="Zheng D."/>
            <person name="Pang J."/>
            <person name="Liu Y."/>
            <person name="Luo S."/>
            <person name="Meng S."/>
            <person name="Qian L."/>
            <person name="Wei D."/>
            <person name="Dai S."/>
            <person name="Zhou R."/>
        </authorList>
    </citation>
    <scope>NUCLEOTIDE SEQUENCE [LARGE SCALE GENOMIC DNA]</scope>
    <source>
        <strain evidence="1">BV-YZ2020</strain>
    </source>
</reference>
<accession>A0ACB9KJE1</accession>
<gene>
    <name evidence="1" type="ORF">L6164_037188</name>
</gene>